<dbReference type="PRINTS" id="PR00320">
    <property type="entry name" value="GPROTEINBRPT"/>
</dbReference>
<dbReference type="InterPro" id="IPR058651">
    <property type="entry name" value="HTH_VMAP-M9"/>
</dbReference>
<dbReference type="InterPro" id="IPR019775">
    <property type="entry name" value="WD40_repeat_CS"/>
</dbReference>
<protein>
    <submittedName>
        <fullName evidence="6">WD40 domain P-loop ATPase domain</fullName>
    </submittedName>
</protein>
<dbReference type="InterPro" id="IPR002182">
    <property type="entry name" value="NB-ARC"/>
</dbReference>
<evidence type="ECO:0000313" key="6">
    <source>
        <dbReference type="EMBL" id="QIZ86012.1"/>
    </source>
</evidence>
<dbReference type="PROSITE" id="PS50294">
    <property type="entry name" value="WD_REPEATS_REGION"/>
    <property type="match status" value="14"/>
</dbReference>
<organism evidence="6">
    <name type="scientific">Oscillatoria sp. PCC 7926</name>
    <dbReference type="NCBI Taxonomy" id="587415"/>
    <lineage>
        <taxon>Bacteria</taxon>
        <taxon>Bacillati</taxon>
        <taxon>Cyanobacteriota</taxon>
        <taxon>Cyanophyceae</taxon>
        <taxon>Oscillatoriophycideae</taxon>
        <taxon>Oscillatoriales</taxon>
        <taxon>Oscillatoriaceae</taxon>
        <taxon>Oscillatoria</taxon>
    </lineage>
</organism>
<feature type="repeat" description="WD" evidence="3">
    <location>
        <begin position="612"/>
        <end position="653"/>
    </location>
</feature>
<dbReference type="InterPro" id="IPR015943">
    <property type="entry name" value="WD40/YVTN_repeat-like_dom_sf"/>
</dbReference>
<dbReference type="CDD" id="cd00200">
    <property type="entry name" value="WD40"/>
    <property type="match status" value="2"/>
</dbReference>
<name>A0A6H1V3T5_9CYAN</name>
<dbReference type="SUPFAM" id="SSF52540">
    <property type="entry name" value="P-loop containing nucleoside triphosphate hydrolases"/>
    <property type="match status" value="1"/>
</dbReference>
<dbReference type="PROSITE" id="PS50082">
    <property type="entry name" value="WD_REPEATS_2"/>
    <property type="match status" value="14"/>
</dbReference>
<proteinExistence type="predicted"/>
<dbReference type="AlphaFoldDB" id="A0A6H1V3T5"/>
<feature type="repeat" description="WD" evidence="3">
    <location>
        <begin position="906"/>
        <end position="940"/>
    </location>
</feature>
<dbReference type="InterPro" id="IPR020472">
    <property type="entry name" value="WD40_PAC1"/>
</dbReference>
<dbReference type="PRINTS" id="PR00364">
    <property type="entry name" value="DISEASERSIST"/>
</dbReference>
<dbReference type="InterPro" id="IPR001680">
    <property type="entry name" value="WD40_rpt"/>
</dbReference>
<feature type="repeat" description="WD" evidence="3">
    <location>
        <begin position="1162"/>
        <end position="1203"/>
    </location>
</feature>
<feature type="repeat" description="WD" evidence="3">
    <location>
        <begin position="822"/>
        <end position="863"/>
    </location>
</feature>
<dbReference type="InterPro" id="IPR027417">
    <property type="entry name" value="P-loop_NTPase"/>
</dbReference>
<feature type="repeat" description="WD" evidence="3">
    <location>
        <begin position="952"/>
        <end position="993"/>
    </location>
</feature>
<feature type="repeat" description="WD" evidence="3">
    <location>
        <begin position="654"/>
        <end position="695"/>
    </location>
</feature>
<feature type="repeat" description="WD" evidence="3">
    <location>
        <begin position="738"/>
        <end position="779"/>
    </location>
</feature>
<evidence type="ECO:0000256" key="1">
    <source>
        <dbReference type="ARBA" id="ARBA00022574"/>
    </source>
</evidence>
<feature type="repeat" description="WD" evidence="3">
    <location>
        <begin position="780"/>
        <end position="821"/>
    </location>
</feature>
<dbReference type="Pfam" id="PF00931">
    <property type="entry name" value="NB-ARC"/>
    <property type="match status" value="1"/>
</dbReference>
<evidence type="ECO:0000259" key="5">
    <source>
        <dbReference type="Pfam" id="PF26355"/>
    </source>
</evidence>
<dbReference type="EMBL" id="MN724925">
    <property type="protein sequence ID" value="QIZ86012.1"/>
    <property type="molecule type" value="Genomic_DNA"/>
</dbReference>
<reference evidence="6" key="1">
    <citation type="journal article" date="2020" name="Angew. Chem. Int. Ed. Engl.">
        <title>Landornamides, antiviral ornithine-containing ribosomal peptides discovered by proteusin mining.</title>
        <authorList>
            <person name="Bosch N."/>
            <person name="Mariana B."/>
            <person name="Greczmiel U."/>
            <person name="Morinaka B."/>
            <person name="Gugger M."/>
            <person name="Oxenius A."/>
            <person name="Vagstad A.L."/>
            <person name="Piel J."/>
        </authorList>
    </citation>
    <scope>NUCLEOTIDE SEQUENCE</scope>
    <source>
        <strain evidence="6">PCC 7926</strain>
    </source>
</reference>
<dbReference type="Gene3D" id="3.40.50.300">
    <property type="entry name" value="P-loop containing nucleotide triphosphate hydrolases"/>
    <property type="match status" value="1"/>
</dbReference>
<evidence type="ECO:0000256" key="3">
    <source>
        <dbReference type="PROSITE-ProRule" id="PRU00221"/>
    </source>
</evidence>
<dbReference type="SUPFAM" id="SSF141571">
    <property type="entry name" value="Pentapeptide repeat-like"/>
    <property type="match status" value="1"/>
</dbReference>
<dbReference type="Gene3D" id="2.130.10.10">
    <property type="entry name" value="YVTN repeat-like/Quinoprotein amine dehydrogenase"/>
    <property type="match status" value="7"/>
</dbReference>
<feature type="repeat" description="WD" evidence="3">
    <location>
        <begin position="1036"/>
        <end position="1077"/>
    </location>
</feature>
<dbReference type="PANTHER" id="PTHR22847:SF637">
    <property type="entry name" value="WD REPEAT DOMAIN 5B"/>
    <property type="match status" value="1"/>
</dbReference>
<keyword evidence="2" id="KW-0677">Repeat</keyword>
<feature type="repeat" description="WD" evidence="3">
    <location>
        <begin position="1078"/>
        <end position="1119"/>
    </location>
</feature>
<dbReference type="Pfam" id="PF00400">
    <property type="entry name" value="WD40"/>
    <property type="match status" value="9"/>
</dbReference>
<feature type="domain" description="NB-ARC" evidence="4">
    <location>
        <begin position="172"/>
        <end position="273"/>
    </location>
</feature>
<dbReference type="SUPFAM" id="SSF50978">
    <property type="entry name" value="WD40 repeat-like"/>
    <property type="match status" value="2"/>
</dbReference>
<dbReference type="InterPro" id="IPR036322">
    <property type="entry name" value="WD40_repeat_dom_sf"/>
</dbReference>
<dbReference type="Pfam" id="PF26355">
    <property type="entry name" value="HTH_VMAP-M9"/>
    <property type="match status" value="1"/>
</dbReference>
<keyword evidence="1 3" id="KW-0853">WD repeat</keyword>
<feature type="repeat" description="WD" evidence="3">
    <location>
        <begin position="696"/>
        <end position="732"/>
    </location>
</feature>
<dbReference type="SMART" id="SM00320">
    <property type="entry name" value="WD40"/>
    <property type="match status" value="14"/>
</dbReference>
<dbReference type="PROSITE" id="PS00678">
    <property type="entry name" value="WD_REPEATS_1"/>
    <property type="match status" value="10"/>
</dbReference>
<feature type="repeat" description="WD" evidence="3">
    <location>
        <begin position="864"/>
        <end position="905"/>
    </location>
</feature>
<sequence>MNVSQALELADNLVVAKTARHLSDLQRLLLEEFWTRPSLRYDEVAQTHGYSASYLKQDAGPKLWRSLSDACGEKVSKANFRAALERKWSAVGEKGNLSLPENSDSDRATIGEQDLSTSSLAVLAPPASYATQDLLSSPVVPPDDNLPPAQLQSYQDWGIAPDVSTFYDRYDEIAQLKQWIVGDRCRLVAIVGLGGIGKTYLSVKLAEQIQDCFQYVIWRSLRNAPPLQQILTSILQSIANSQEIDLAATVHEKISCAIDFFRNYRCLLILDNIETILQGGVYTGYYQEGYEDYGEFFKCLGECRHHSCLLLTTREKPKEISIMQGETLPIRCLRLQGLSTSAGLQLLHLKGCFWTSEKEGFALVEQYSGHPLALKIIASTIRELFEGNISEFAKHNLLVIDEIRTLLEEQFNRLTELGKALFYWIAINLEPVSAEELYSDIYPLVSKPKLVETLKSLVQRSLSEQTGSQFVLQPVVREYAIGSLVKQVCEEIETGNFAILNSHVLLKAQAKDYIRQTQIKFILNPILERLLTAFKTKARIANHFKQLIHELQMQPSQLPGYAAGNLLNILCQMQIDVSGYDFSHLTVWQAYLQGTNLHDVNFTGADLAKSVFAKQLTNVLALAFSPDGTLLATGDANGEICLWLADDGTLLRIYEGHAGWVNSIAFSPNGSLLCSGSSDRTVKIWDVGTGNCLKTLSGHNQRVRTVAFSPDSQTVASSSSDRTVRLWDIQSGWCQQIYAGHTSYVWSISFSPDGRTLASGSEDRTIKLWDVLTGECLQTWQDSSSWVRTLAFSPDGKTLASGGGDRTVKIWDTNTGTLLASLPGHSQRLRSVAFSPDGKLLASGSGDRTVKIWDLTAKRCLKTLHGHSSRLCAVLFSPDGNTLVSGGEDRTVRFWEVSTGNCNSIWQGYASWFQSVAFSPDGKTLASGSEDGTVKLWQINRNSCGPCSPITLLGHAGWVCSVAFSPDGTTVASASSDYTIKLWDASSGTCLKTLLGNPRWIRSIAFSPDGKMLASGGGDNTVKLWNLRSGNCCATWRSHAGWLWSVAFSPNGAIVASASEDKTVKLWCVHTGRCLRTFEGHSSWVQAVAFSPDGRLLASGSCDQTIKLWDIDTGQCLQTFWDHVSWVQTVAFSPDGKFLASGSCDQTVKFWELDSGECWQTLSAHTNWVWAIAFSPNGEILASAGQDETIKLWKVSTGECLETLRSKRLYEGMCLRESTHLTEAQLATLKLLGAFV</sequence>
<dbReference type="Pfam" id="PF25173">
    <property type="entry name" value="Beta-prop_WDR3_1st"/>
    <property type="match status" value="1"/>
</dbReference>
<feature type="repeat" description="WD" evidence="3">
    <location>
        <begin position="994"/>
        <end position="1035"/>
    </location>
</feature>
<feature type="domain" description="vWA-MoxR associated protein N-terminal HTH" evidence="5">
    <location>
        <begin position="1"/>
        <end position="86"/>
    </location>
</feature>
<feature type="repeat" description="WD" evidence="3">
    <location>
        <begin position="1120"/>
        <end position="1161"/>
    </location>
</feature>
<evidence type="ECO:0000259" key="4">
    <source>
        <dbReference type="Pfam" id="PF00931"/>
    </source>
</evidence>
<accession>A0A6H1V3T5</accession>
<evidence type="ECO:0000256" key="2">
    <source>
        <dbReference type="ARBA" id="ARBA00022737"/>
    </source>
</evidence>
<dbReference type="PANTHER" id="PTHR22847">
    <property type="entry name" value="WD40 REPEAT PROTEIN"/>
    <property type="match status" value="1"/>
</dbReference>
<dbReference type="GO" id="GO:0043531">
    <property type="term" value="F:ADP binding"/>
    <property type="evidence" value="ECO:0007669"/>
    <property type="project" value="InterPro"/>
</dbReference>